<dbReference type="Gene3D" id="3.40.190.10">
    <property type="entry name" value="Periplasmic binding protein-like II"/>
    <property type="match status" value="2"/>
</dbReference>
<dbReference type="InterPro" id="IPR015168">
    <property type="entry name" value="SsuA/THI5"/>
</dbReference>
<dbReference type="KEGG" id="ajg:KKR91_13990"/>
<comment type="subcellular location">
    <subcellularLocation>
        <location evidence="1">Periplasm</location>
    </subcellularLocation>
</comment>
<reference evidence="6 7" key="1">
    <citation type="submission" date="2021-05" db="EMBL/GenBank/DDBJ databases">
        <title>Novel species in genus Arthrobacter.</title>
        <authorList>
            <person name="Zhang G."/>
        </authorList>
    </citation>
    <scope>NUCLEOTIDE SEQUENCE [LARGE SCALE GENOMIC DNA]</scope>
    <source>
        <strain evidence="7">zg-ZUI227</strain>
    </source>
</reference>
<accession>A0A975R0I9</accession>
<protein>
    <submittedName>
        <fullName evidence="6">ABC transporter substrate-binding protein</fullName>
    </submittedName>
</protein>
<dbReference type="PROSITE" id="PS51257">
    <property type="entry name" value="PROKAR_LIPOPROTEIN"/>
    <property type="match status" value="1"/>
</dbReference>
<name>A0A975R0I9_9MICC</name>
<organism evidence="6 7">
    <name type="scientific">Arthrobacter jiangjiafuii</name>
    <dbReference type="NCBI Taxonomy" id="2817475"/>
    <lineage>
        <taxon>Bacteria</taxon>
        <taxon>Bacillati</taxon>
        <taxon>Actinomycetota</taxon>
        <taxon>Actinomycetes</taxon>
        <taxon>Micrococcales</taxon>
        <taxon>Micrococcaceae</taxon>
        <taxon>Arthrobacter</taxon>
    </lineage>
</organism>
<feature type="signal peptide" evidence="4">
    <location>
        <begin position="1"/>
        <end position="23"/>
    </location>
</feature>
<evidence type="ECO:0000256" key="1">
    <source>
        <dbReference type="ARBA" id="ARBA00004418"/>
    </source>
</evidence>
<dbReference type="PANTHER" id="PTHR30024:SF47">
    <property type="entry name" value="TAURINE-BINDING PERIPLASMIC PROTEIN"/>
    <property type="match status" value="1"/>
</dbReference>
<dbReference type="Proteomes" id="UP000676885">
    <property type="component" value="Chromosome"/>
</dbReference>
<dbReference type="SMART" id="SM00062">
    <property type="entry name" value="PBPb"/>
    <property type="match status" value="1"/>
</dbReference>
<dbReference type="AlphaFoldDB" id="A0A975R0I9"/>
<evidence type="ECO:0000313" key="7">
    <source>
        <dbReference type="Proteomes" id="UP000676885"/>
    </source>
</evidence>
<evidence type="ECO:0000256" key="4">
    <source>
        <dbReference type="SAM" id="SignalP"/>
    </source>
</evidence>
<evidence type="ECO:0000259" key="5">
    <source>
        <dbReference type="SMART" id="SM00062"/>
    </source>
</evidence>
<dbReference type="Pfam" id="PF09084">
    <property type="entry name" value="NMT1"/>
    <property type="match status" value="1"/>
</dbReference>
<feature type="domain" description="Solute-binding protein family 3/N-terminal" evidence="5">
    <location>
        <begin position="47"/>
        <end position="274"/>
    </location>
</feature>
<dbReference type="GO" id="GO:0042597">
    <property type="term" value="C:periplasmic space"/>
    <property type="evidence" value="ECO:0007669"/>
    <property type="project" value="UniProtKB-SubCell"/>
</dbReference>
<comment type="similarity">
    <text evidence="2">Belongs to the bacterial solute-binding protein SsuA/TauA family.</text>
</comment>
<dbReference type="SUPFAM" id="SSF53850">
    <property type="entry name" value="Periplasmic binding protein-like II"/>
    <property type="match status" value="1"/>
</dbReference>
<feature type="chain" id="PRO_5038898133" evidence="4">
    <location>
        <begin position="24"/>
        <end position="332"/>
    </location>
</feature>
<evidence type="ECO:0000313" key="6">
    <source>
        <dbReference type="EMBL" id="QWC09573.1"/>
    </source>
</evidence>
<sequence length="332" mass="34162">MKTKTMRLLGAGALLTMALSGCASGSISGGADDTAAAASSGNSELRDVTIGLFPSSAVGAMQLGINKGYFEAEGINLELLLGQGSAAQLPSLSSGSLDFMLASPTTPLIATAQGLDLKIVSGYAHNRTEMVEDSVAVMVGPDSGIKSARDLEGKTVSINALGSIGEIGIKEAVELDGGDSSAVTFVQLGFNEVGAQLESGQIDAGMAGPPFLQQIVADGGSVISDFIQEAELGGAELVIASSGALTRDDPELIASFVAALEQTLTYAEEHQDEVRALLPEVLGTSPEAAEKTDFIAWDAELDVDALEQFAILMEKHGVVENLPDVESTVWSK</sequence>
<dbReference type="EMBL" id="CP076022">
    <property type="protein sequence ID" value="QWC09573.1"/>
    <property type="molecule type" value="Genomic_DNA"/>
</dbReference>
<proteinExistence type="inferred from homology"/>
<evidence type="ECO:0000256" key="2">
    <source>
        <dbReference type="ARBA" id="ARBA00010742"/>
    </source>
</evidence>
<dbReference type="InterPro" id="IPR001638">
    <property type="entry name" value="Solute-binding_3/MltF_N"/>
</dbReference>
<dbReference type="PANTHER" id="PTHR30024">
    <property type="entry name" value="ALIPHATIC SULFONATES-BINDING PROTEIN-RELATED"/>
    <property type="match status" value="1"/>
</dbReference>
<keyword evidence="7" id="KW-1185">Reference proteome</keyword>
<gene>
    <name evidence="6" type="ORF">KKR91_13990</name>
</gene>
<evidence type="ECO:0000256" key="3">
    <source>
        <dbReference type="ARBA" id="ARBA00022729"/>
    </source>
</evidence>
<dbReference type="RefSeq" id="WP_210227881.1">
    <property type="nucleotide sequence ID" value="NZ_CP076022.1"/>
</dbReference>
<keyword evidence="3 4" id="KW-0732">Signal</keyword>